<dbReference type="Proteomes" id="UP000305948">
    <property type="component" value="Unassembled WGS sequence"/>
</dbReference>
<name>A0A5C3NUW8_9AGAM</name>
<evidence type="ECO:0000313" key="2">
    <source>
        <dbReference type="Proteomes" id="UP000305948"/>
    </source>
</evidence>
<gene>
    <name evidence="1" type="ORF">OE88DRAFT_147815</name>
</gene>
<organism evidence="1 2">
    <name type="scientific">Heliocybe sulcata</name>
    <dbReference type="NCBI Taxonomy" id="5364"/>
    <lineage>
        <taxon>Eukaryota</taxon>
        <taxon>Fungi</taxon>
        <taxon>Dikarya</taxon>
        <taxon>Basidiomycota</taxon>
        <taxon>Agaricomycotina</taxon>
        <taxon>Agaricomycetes</taxon>
        <taxon>Gloeophyllales</taxon>
        <taxon>Gloeophyllaceae</taxon>
        <taxon>Heliocybe</taxon>
    </lineage>
</organism>
<dbReference type="EMBL" id="ML213503">
    <property type="protein sequence ID" value="TFK57551.1"/>
    <property type="molecule type" value="Genomic_DNA"/>
</dbReference>
<accession>A0A5C3NUW8</accession>
<keyword evidence="2" id="KW-1185">Reference proteome</keyword>
<evidence type="ECO:0000313" key="1">
    <source>
        <dbReference type="EMBL" id="TFK57551.1"/>
    </source>
</evidence>
<sequence>MGIIQSAMDSMRSGRPRLCNNLSHADSSRYAMEPGAGCNGDSLSICQVCTSQLHSGREDKPGIRNTSTIGSRTLSGLCALACLRYRTPSAQVHPKISNILGVFFSNLGDVLWRRETAKRSVSYPRPLPRAPRPCVRHSGAVSSAAVRLTMDLCTPKWHCLLVISPEFREASSAAGRRSTSSADSSSR</sequence>
<dbReference type="AlphaFoldDB" id="A0A5C3NUW8"/>
<proteinExistence type="predicted"/>
<protein>
    <submittedName>
        <fullName evidence="1">Uncharacterized protein</fullName>
    </submittedName>
</protein>
<reference evidence="1 2" key="1">
    <citation type="journal article" date="2019" name="Nat. Ecol. Evol.">
        <title>Megaphylogeny resolves global patterns of mushroom evolution.</title>
        <authorList>
            <person name="Varga T."/>
            <person name="Krizsan K."/>
            <person name="Foldi C."/>
            <person name="Dima B."/>
            <person name="Sanchez-Garcia M."/>
            <person name="Sanchez-Ramirez S."/>
            <person name="Szollosi G.J."/>
            <person name="Szarkandi J.G."/>
            <person name="Papp V."/>
            <person name="Albert L."/>
            <person name="Andreopoulos W."/>
            <person name="Angelini C."/>
            <person name="Antonin V."/>
            <person name="Barry K.W."/>
            <person name="Bougher N.L."/>
            <person name="Buchanan P."/>
            <person name="Buyck B."/>
            <person name="Bense V."/>
            <person name="Catcheside P."/>
            <person name="Chovatia M."/>
            <person name="Cooper J."/>
            <person name="Damon W."/>
            <person name="Desjardin D."/>
            <person name="Finy P."/>
            <person name="Geml J."/>
            <person name="Haridas S."/>
            <person name="Hughes K."/>
            <person name="Justo A."/>
            <person name="Karasinski D."/>
            <person name="Kautmanova I."/>
            <person name="Kiss B."/>
            <person name="Kocsube S."/>
            <person name="Kotiranta H."/>
            <person name="LaButti K.M."/>
            <person name="Lechner B.E."/>
            <person name="Liimatainen K."/>
            <person name="Lipzen A."/>
            <person name="Lukacs Z."/>
            <person name="Mihaltcheva S."/>
            <person name="Morgado L.N."/>
            <person name="Niskanen T."/>
            <person name="Noordeloos M.E."/>
            <person name="Ohm R.A."/>
            <person name="Ortiz-Santana B."/>
            <person name="Ovrebo C."/>
            <person name="Racz N."/>
            <person name="Riley R."/>
            <person name="Savchenko A."/>
            <person name="Shiryaev A."/>
            <person name="Soop K."/>
            <person name="Spirin V."/>
            <person name="Szebenyi C."/>
            <person name="Tomsovsky M."/>
            <person name="Tulloss R.E."/>
            <person name="Uehling J."/>
            <person name="Grigoriev I.V."/>
            <person name="Vagvolgyi C."/>
            <person name="Papp T."/>
            <person name="Martin F.M."/>
            <person name="Miettinen O."/>
            <person name="Hibbett D.S."/>
            <person name="Nagy L.G."/>
        </authorList>
    </citation>
    <scope>NUCLEOTIDE SEQUENCE [LARGE SCALE GENOMIC DNA]</scope>
    <source>
        <strain evidence="1 2">OMC1185</strain>
    </source>
</reference>